<dbReference type="RefSeq" id="WP_405287467.1">
    <property type="nucleotide sequence ID" value="NZ_JBBHLI010000012.1"/>
</dbReference>
<evidence type="ECO:0000313" key="2">
    <source>
        <dbReference type="Proteomes" id="UP001484239"/>
    </source>
</evidence>
<dbReference type="Proteomes" id="UP001484239">
    <property type="component" value="Unassembled WGS sequence"/>
</dbReference>
<name>A0ABU9ECX4_9BACT</name>
<dbReference type="EMBL" id="JBBHLI010000012">
    <property type="protein sequence ID" value="MEK9502586.1"/>
    <property type="molecule type" value="Genomic_DNA"/>
</dbReference>
<proteinExistence type="predicted"/>
<evidence type="ECO:0000313" key="1">
    <source>
        <dbReference type="EMBL" id="MEK9502586.1"/>
    </source>
</evidence>
<comment type="caution">
    <text evidence="1">The sequence shown here is derived from an EMBL/GenBank/DDBJ whole genome shotgun (WGS) entry which is preliminary data.</text>
</comment>
<gene>
    <name evidence="1" type="ORF">WI372_16450</name>
</gene>
<protein>
    <submittedName>
        <fullName evidence="1">Uncharacterized protein</fullName>
    </submittedName>
</protein>
<accession>A0ABU9ECX4</accession>
<organism evidence="1 2">
    <name type="scientific">Gaopeijia maritima</name>
    <dbReference type="NCBI Taxonomy" id="3119007"/>
    <lineage>
        <taxon>Bacteria</taxon>
        <taxon>Pseudomonadati</taxon>
        <taxon>Gemmatimonadota</taxon>
        <taxon>Longimicrobiia</taxon>
        <taxon>Gaopeijiales</taxon>
        <taxon>Gaopeijiaceae</taxon>
        <taxon>Gaopeijia</taxon>
    </lineage>
</organism>
<keyword evidence="2" id="KW-1185">Reference proteome</keyword>
<sequence length="551" mass="62234">MRLSTAVVWSNQQYRRGRFGSPEALRETIAGGPFECQCVVAEPAVEAFRNAELGWGADLPELFQNDLLDESGLIRFVRSRGIRINGTTRGDPSLLCEAGLLRRDGVDPSGQSLFHPFRIYAVYRVLKACTIRPAPSASLDRERLPELLDWIPELLPSLEVVSTIAEVANEVCDLLILLEPAYWPNVAGVFRWPGLADKEDHRGRAAGHREDVVRLVADLDHDKWRRVHEDMRLEAAELEGNHTLYLLLRLAPWEVRNRLEGQIGGALWIRHMAEVLRRAFEEATNGEWPEEDEAFGSWPAGARVDLYGSDRPLDRPLASKPYLAREFGLFTGSVVRWYVEGATEVGAVEEILPDASIAGIELVDLRGNFEDERGNVAMNLGDALLQDLALRRFSIISFDLDVPASVRSIRRQIEQDRIVGFLAAHDPDFEFANFTIDELVEVASAMDERAGFDAAPLRSANWDRVVSGRSFEEEYLRLSARRPRSLKGREWGRVLARYAVQQPRLADGTERPLIRALTAALRSRIAAYDHQRERFRFDPDSFLLVERDGFA</sequence>
<reference evidence="1 2" key="1">
    <citation type="submission" date="2024-02" db="EMBL/GenBank/DDBJ databases">
        <title>A novel Gemmatimonadota bacterium.</title>
        <authorList>
            <person name="Du Z.-J."/>
            <person name="Ye Y.-Q."/>
        </authorList>
    </citation>
    <scope>NUCLEOTIDE SEQUENCE [LARGE SCALE GENOMIC DNA]</scope>
    <source>
        <strain evidence="1 2">DH-20</strain>
    </source>
</reference>